<organism evidence="1">
    <name type="scientific">marine sediment metagenome</name>
    <dbReference type="NCBI Taxonomy" id="412755"/>
    <lineage>
        <taxon>unclassified sequences</taxon>
        <taxon>metagenomes</taxon>
        <taxon>ecological metagenomes</taxon>
    </lineage>
</organism>
<protein>
    <submittedName>
        <fullName evidence="1">Uncharacterized protein</fullName>
    </submittedName>
</protein>
<name>A0A0F9RBB8_9ZZZZ</name>
<proteinExistence type="predicted"/>
<reference evidence="1" key="1">
    <citation type="journal article" date="2015" name="Nature">
        <title>Complex archaea that bridge the gap between prokaryotes and eukaryotes.</title>
        <authorList>
            <person name="Spang A."/>
            <person name="Saw J.H."/>
            <person name="Jorgensen S.L."/>
            <person name="Zaremba-Niedzwiedzka K."/>
            <person name="Martijn J."/>
            <person name="Lind A.E."/>
            <person name="van Eijk R."/>
            <person name="Schleper C."/>
            <person name="Guy L."/>
            <person name="Ettema T.J."/>
        </authorList>
    </citation>
    <scope>NUCLEOTIDE SEQUENCE</scope>
</reference>
<evidence type="ECO:0000313" key="1">
    <source>
        <dbReference type="EMBL" id="KKN53780.1"/>
    </source>
</evidence>
<comment type="caution">
    <text evidence="1">The sequence shown here is derived from an EMBL/GenBank/DDBJ whole genome shotgun (WGS) entry which is preliminary data.</text>
</comment>
<sequence length="57" mass="6904">MTGKDWDRYFKTLDRKYKDKLREALLILDNDPEIRKAYGADFKELASIVDFPFNLRY</sequence>
<accession>A0A0F9RBB8</accession>
<dbReference type="EMBL" id="LAZR01000956">
    <property type="protein sequence ID" value="KKN53780.1"/>
    <property type="molecule type" value="Genomic_DNA"/>
</dbReference>
<dbReference type="AlphaFoldDB" id="A0A0F9RBB8"/>
<gene>
    <name evidence="1" type="ORF">LCGC14_0598730</name>
</gene>